<dbReference type="GO" id="GO:0032196">
    <property type="term" value="P:transposition"/>
    <property type="evidence" value="ECO:0007669"/>
    <property type="project" value="UniProtKB-KW"/>
</dbReference>
<evidence type="ECO:0000256" key="4">
    <source>
        <dbReference type="ARBA" id="ARBA00023172"/>
    </source>
</evidence>
<dbReference type="NCBIfam" id="NF040570">
    <property type="entry name" value="guided_TnpB"/>
    <property type="match status" value="1"/>
</dbReference>
<evidence type="ECO:0000256" key="2">
    <source>
        <dbReference type="ARBA" id="ARBA00022578"/>
    </source>
</evidence>
<comment type="similarity">
    <text evidence="1">In the C-terminal section; belongs to the transposase 35 family.</text>
</comment>
<feature type="domain" description="Probable transposase IS891/IS1136/IS1341" evidence="5">
    <location>
        <begin position="221"/>
        <end position="334"/>
    </location>
</feature>
<reference evidence="7" key="2">
    <citation type="submission" date="2005-06" db="EMBL/GenBank/DDBJ databases">
        <title>Sequencing of the draft genome and assembly of Crocosphaera watsonii WH 8501.</title>
        <authorList>
            <consortium name="US DOE Joint Genome Institute (JGI-PGF)"/>
            <person name="Copeland A."/>
            <person name="Lucas S."/>
            <person name="Lapidus A."/>
            <person name="Barry K."/>
            <person name="Detter C."/>
            <person name="Glavina T."/>
            <person name="Hammon N."/>
            <person name="Israni S."/>
            <person name="Pitluck S."/>
            <person name="Richardson P."/>
        </authorList>
    </citation>
    <scope>NUCLEOTIDE SEQUENCE [LARGE SCALE GENOMIC DNA]</scope>
    <source>
        <strain evidence="7">WH 8501</strain>
    </source>
</reference>
<evidence type="ECO:0000259" key="5">
    <source>
        <dbReference type="Pfam" id="PF01385"/>
    </source>
</evidence>
<dbReference type="EMBL" id="AADV02000163">
    <property type="protein sequence ID" value="EAM48250.1"/>
    <property type="molecule type" value="Genomic_DNA"/>
</dbReference>
<keyword evidence="8" id="KW-1185">Reference proteome</keyword>
<reference evidence="7" key="1">
    <citation type="submission" date="2004-02" db="EMBL/GenBank/DDBJ databases">
        <authorList>
            <consortium name="DOE Joint Genome Institute"/>
        </authorList>
    </citation>
    <scope>NUCLEOTIDE SEQUENCE [LARGE SCALE GENOMIC DNA]</scope>
    <source>
        <strain evidence="7">WH 8501</strain>
    </source>
</reference>
<evidence type="ECO:0000256" key="1">
    <source>
        <dbReference type="ARBA" id="ARBA00008761"/>
    </source>
</evidence>
<keyword evidence="3" id="KW-0238">DNA-binding</keyword>
<evidence type="ECO:0000313" key="8">
    <source>
        <dbReference type="Proteomes" id="UP000003922"/>
    </source>
</evidence>
<dbReference type="GO" id="GO:0003677">
    <property type="term" value="F:DNA binding"/>
    <property type="evidence" value="ECO:0007669"/>
    <property type="project" value="UniProtKB-KW"/>
</dbReference>
<proteinExistence type="inferred from homology"/>
<reference evidence="7" key="3">
    <citation type="submission" date="2016-12" db="EMBL/GenBank/DDBJ databases">
        <title>Annotation of the draft genome assembly of Crocosphaera watsonii WH 8501.</title>
        <authorList>
            <consortium name="US DOE Joint Genome Institute (JGI-ORNL)"/>
            <person name="Larimer F."/>
            <person name="Land M."/>
        </authorList>
    </citation>
    <scope>NUCLEOTIDE SEQUENCE</scope>
    <source>
        <strain evidence="7">WH 8501</strain>
    </source>
</reference>
<dbReference type="GO" id="GO:0006310">
    <property type="term" value="P:DNA recombination"/>
    <property type="evidence" value="ECO:0007669"/>
    <property type="project" value="UniProtKB-KW"/>
</dbReference>
<dbReference type="NCBIfam" id="TIGR01766">
    <property type="entry name" value="IS200/IS605 family accessory protein TnpB-like domain"/>
    <property type="match status" value="1"/>
</dbReference>
<dbReference type="Gene3D" id="1.10.287.2170">
    <property type="match status" value="1"/>
</dbReference>
<accession>Q4BWG6</accession>
<dbReference type="InterPro" id="IPR010095">
    <property type="entry name" value="Cas12f1-like_TNB"/>
</dbReference>
<evidence type="ECO:0000313" key="7">
    <source>
        <dbReference type="EMBL" id="EAM48250.1"/>
    </source>
</evidence>
<name>Q4BWG6_CROWT</name>
<evidence type="ECO:0000259" key="6">
    <source>
        <dbReference type="Pfam" id="PF07282"/>
    </source>
</evidence>
<dbReference type="AlphaFoldDB" id="Q4BWG6"/>
<dbReference type="KEGG" id="cwa:CwatDRAFT_1430"/>
<sequence>MFFKSHGVEVEWVEESLPKTYEDELVEDLISIMSSFSAKIYGRRSAQRRKRDAASREHLIKKTHKYWKECDNLAFKAKNLYNLCNYYMRQSFFNTGKVLTNSKLYHAVSSSDAYKLMPSTKIACSLIRQVCQVWKGYFQAHEDWNINPHKYLGEPKIPKYKDKLKGRYSLIYKGSEAIYKKSLSKGICHLSQSNIKLKMYKAKKTVQARIVPKKDSYLVEIVYEVEEPLNQKPSNNIAGIDLGVDNLIALSCNVQGVKPLLINGKPLKSINRLYNKTRSRIQSKIGENKSSKRLNGITLKRNNQVDDYLHKASSIVVNYLKANQITTLVVGKNDNWKQKVKIGKRNNQNFVQIPHSRLIEMLDYKCQLAGINMVTVNEAYTSKCSALDLEPICKHNKYLGRRIKRGLFRTANKKVINSDINGSLNIIRMYSPETFTVEEIASCGVQPLKVNPLERVK</sequence>
<dbReference type="Pfam" id="PF01385">
    <property type="entry name" value="OrfB_IS605"/>
    <property type="match status" value="1"/>
</dbReference>
<comment type="caution">
    <text evidence="7">The sequence shown here is derived from an EMBL/GenBank/DDBJ whole genome shotgun (WGS) entry which is preliminary data.</text>
</comment>
<keyword evidence="4" id="KW-0233">DNA recombination</keyword>
<dbReference type="Proteomes" id="UP000003922">
    <property type="component" value="Unassembled WGS sequence"/>
</dbReference>
<gene>
    <name evidence="7" type="ORF">CwatDRAFT_1430</name>
</gene>
<protein>
    <submittedName>
        <fullName evidence="7">Transposase, IS605 OrfB</fullName>
    </submittedName>
</protein>
<evidence type="ECO:0000256" key="3">
    <source>
        <dbReference type="ARBA" id="ARBA00023125"/>
    </source>
</evidence>
<keyword evidence="2" id="KW-0815">Transposition</keyword>
<dbReference type="InterPro" id="IPR001959">
    <property type="entry name" value="Transposase"/>
</dbReference>
<dbReference type="Pfam" id="PF07282">
    <property type="entry name" value="Cas12f1-like_TNB"/>
    <property type="match status" value="1"/>
</dbReference>
<organism evidence="7 8">
    <name type="scientific">Crocosphaera watsonii WH 8501</name>
    <dbReference type="NCBI Taxonomy" id="165597"/>
    <lineage>
        <taxon>Bacteria</taxon>
        <taxon>Bacillati</taxon>
        <taxon>Cyanobacteriota</taxon>
        <taxon>Cyanophyceae</taxon>
        <taxon>Oscillatoriophycideae</taxon>
        <taxon>Chroococcales</taxon>
        <taxon>Aphanothecaceae</taxon>
        <taxon>Crocosphaera</taxon>
    </lineage>
</organism>
<feature type="domain" description="Cas12f1-like TNB" evidence="6">
    <location>
        <begin position="355"/>
        <end position="426"/>
    </location>
</feature>